<sequence>MIPIDGQTMREVAPRFSGELGERQEAIINAVGAVLAATLDRYEINTRLRIAHFLGQTCHESAGFRTTEEFASGQAYEGRKDLGNTQPGDGVRFKGRGLLQLTGRANYQEYGRALGVDLVGQPELAAEPALSLQIACEFWKRKQINRVCDDDDVVGVTRKVNGGKNGLAERSTFTAKAKAAIARIEAFMLEGCAEPGDDNRPVLRRGSKGELVGELQQLLRQQGFALAHDEDFGAATELAVVAFQSGRKLEADGIVGPQTWAALAAQPRAVPAAAKAAARPAARKRA</sequence>
<dbReference type="InterPro" id="IPR000726">
    <property type="entry name" value="Glyco_hydro_19_cat"/>
</dbReference>
<proteinExistence type="predicted"/>
<dbReference type="Gene3D" id="1.10.101.10">
    <property type="entry name" value="PGBD-like superfamily/PGBD"/>
    <property type="match status" value="1"/>
</dbReference>
<dbReference type="InterPro" id="IPR036366">
    <property type="entry name" value="PGBDSf"/>
</dbReference>
<accession>A0ABS1JVV2</accession>
<evidence type="ECO:0000313" key="4">
    <source>
        <dbReference type="Proteomes" id="UP000622707"/>
    </source>
</evidence>
<dbReference type="InterPro" id="IPR036365">
    <property type="entry name" value="PGBD-like_sf"/>
</dbReference>
<dbReference type="InterPro" id="IPR052354">
    <property type="entry name" value="Cell_Wall_Dynamics_Protein"/>
</dbReference>
<dbReference type="SUPFAM" id="SSF53955">
    <property type="entry name" value="Lysozyme-like"/>
    <property type="match status" value="1"/>
</dbReference>
<dbReference type="Pfam" id="PF01471">
    <property type="entry name" value="PG_binding_1"/>
    <property type="match status" value="1"/>
</dbReference>
<feature type="domain" description="Glycoside hydrolase family 19 catalytic" evidence="1">
    <location>
        <begin position="26"/>
        <end position="155"/>
    </location>
</feature>
<evidence type="ECO:0000259" key="2">
    <source>
        <dbReference type="Pfam" id="PF01471"/>
    </source>
</evidence>
<keyword evidence="4" id="KW-1185">Reference proteome</keyword>
<comment type="caution">
    <text evidence="3">The sequence shown here is derived from an EMBL/GenBank/DDBJ whole genome shotgun (WGS) entry which is preliminary data.</text>
</comment>
<evidence type="ECO:0000259" key="1">
    <source>
        <dbReference type="Pfam" id="PF00182"/>
    </source>
</evidence>
<gene>
    <name evidence="3" type="ORF">JI746_24830</name>
</gene>
<name>A0ABS1JVV2_9BURK</name>
<dbReference type="PANTHER" id="PTHR34408:SF1">
    <property type="entry name" value="GLYCOSYL HYDROLASE FAMILY 19 DOMAIN-CONTAINING PROTEIN HI_1415"/>
    <property type="match status" value="1"/>
</dbReference>
<protein>
    <submittedName>
        <fullName evidence="3">Peptidoglycan-binding protein</fullName>
    </submittedName>
</protein>
<dbReference type="InterPro" id="IPR023346">
    <property type="entry name" value="Lysozyme-like_dom_sf"/>
</dbReference>
<dbReference type="SUPFAM" id="SSF47090">
    <property type="entry name" value="PGBD-like"/>
    <property type="match status" value="1"/>
</dbReference>
<dbReference type="EMBL" id="JAEQND010000017">
    <property type="protein sequence ID" value="MBL0428353.1"/>
    <property type="molecule type" value="Genomic_DNA"/>
</dbReference>
<dbReference type="InterPro" id="IPR002477">
    <property type="entry name" value="Peptidoglycan-bd-like"/>
</dbReference>
<dbReference type="Gene3D" id="1.10.530.10">
    <property type="match status" value="1"/>
</dbReference>
<reference evidence="3 4" key="1">
    <citation type="journal article" date="2017" name="Int. J. Syst. Evol. Microbiol.">
        <title>Ramlibacter alkalitolerans sp. nov., alkali-tolerant bacterium isolated from soil of ginseng.</title>
        <authorList>
            <person name="Lee D.H."/>
            <person name="Cha C.J."/>
        </authorList>
    </citation>
    <scope>NUCLEOTIDE SEQUENCE [LARGE SCALE GENOMIC DNA]</scope>
    <source>
        <strain evidence="3 4">KACC 19305</strain>
    </source>
</reference>
<feature type="domain" description="Peptidoglycan binding-like" evidence="2">
    <location>
        <begin position="209"/>
        <end position="263"/>
    </location>
</feature>
<dbReference type="Pfam" id="PF00182">
    <property type="entry name" value="Glyco_hydro_19"/>
    <property type="match status" value="1"/>
</dbReference>
<dbReference type="PANTHER" id="PTHR34408">
    <property type="entry name" value="FAMILY PROTEIN, PUTATIVE-RELATED"/>
    <property type="match status" value="1"/>
</dbReference>
<evidence type="ECO:0000313" key="3">
    <source>
        <dbReference type="EMBL" id="MBL0428353.1"/>
    </source>
</evidence>
<dbReference type="Proteomes" id="UP000622707">
    <property type="component" value="Unassembled WGS sequence"/>
</dbReference>
<organism evidence="3 4">
    <name type="scientific">Ramlibacter alkalitolerans</name>
    <dbReference type="NCBI Taxonomy" id="2039631"/>
    <lineage>
        <taxon>Bacteria</taxon>
        <taxon>Pseudomonadati</taxon>
        <taxon>Pseudomonadota</taxon>
        <taxon>Betaproteobacteria</taxon>
        <taxon>Burkholderiales</taxon>
        <taxon>Comamonadaceae</taxon>
        <taxon>Ramlibacter</taxon>
    </lineage>
</organism>
<dbReference type="RefSeq" id="WP_201692984.1">
    <property type="nucleotide sequence ID" value="NZ_JAEQND010000017.1"/>
</dbReference>